<keyword evidence="1" id="KW-0472">Membrane</keyword>
<evidence type="ECO:0000313" key="3">
    <source>
        <dbReference type="Proteomes" id="UP001163096"/>
    </source>
</evidence>
<accession>A0A9X9T8F5</accession>
<dbReference type="RefSeq" id="WP_268186618.1">
    <property type="nucleotide sequence ID" value="NZ_CP113361.1"/>
</dbReference>
<dbReference type="EMBL" id="CP113361">
    <property type="protein sequence ID" value="WAI01391.1"/>
    <property type="molecule type" value="Genomic_DNA"/>
</dbReference>
<keyword evidence="1" id="KW-1133">Transmembrane helix</keyword>
<dbReference type="GeneID" id="76833539"/>
<dbReference type="KEGG" id="mou:OU421_00515"/>
<dbReference type="GO" id="GO:0140359">
    <property type="term" value="F:ABC-type transporter activity"/>
    <property type="evidence" value="ECO:0007669"/>
    <property type="project" value="InterPro"/>
</dbReference>
<protein>
    <submittedName>
        <fullName evidence="2">ABC transporter permease subunit</fullName>
    </submittedName>
</protein>
<reference evidence="2" key="1">
    <citation type="submission" date="2022-11" db="EMBL/GenBank/DDBJ databases">
        <title>Complete genome sequence of Methanogenium organophilum DSM 3596.</title>
        <authorList>
            <person name="Chen S.-C."/>
            <person name="Lai S.-J."/>
            <person name="You Y.-T."/>
        </authorList>
    </citation>
    <scope>NUCLEOTIDE SEQUENCE</scope>
    <source>
        <strain evidence="2">DSM 3596</strain>
    </source>
</reference>
<proteinExistence type="predicted"/>
<sequence length="335" mass="37379">MNRLISISKKEFSDHITSRRFLLILFIICLVLGVAAANGVTNYNDALEKYKNENVGYLFFPSILLAFNQITNSIGHDGLGAVIGIAIGFDLVSGEKEGKSLKTILSQPVYRDELINGKAIGGIISLSIITLAGFLTVLAIFLIIGIVPSVDEFFLIGVIWLITLLFMISAFSLALMSSVLAKTSSGALIMSLIILFTLMYIIPVGGGEFGISVLLGPEPLDEEYDFGSQSQVESFENIQYEYNQKRTVLYDFFSLFSIQRVYNDITSPITMPSKYVISRIGFSEFSINPDIAEGIEKPSLWEILGDKWMKIIVFIMWPVLFFGIAYVRFMRMDLR</sequence>
<name>A0A9X9T8F5_METOG</name>
<dbReference type="GO" id="GO:0005886">
    <property type="term" value="C:plasma membrane"/>
    <property type="evidence" value="ECO:0007669"/>
    <property type="project" value="UniProtKB-SubCell"/>
</dbReference>
<feature type="transmembrane region" description="Helical" evidence="1">
    <location>
        <begin position="21"/>
        <end position="40"/>
    </location>
</feature>
<keyword evidence="1" id="KW-0812">Transmembrane</keyword>
<organism evidence="2 3">
    <name type="scientific">Methanogenium organophilum</name>
    <dbReference type="NCBI Taxonomy" id="2199"/>
    <lineage>
        <taxon>Archaea</taxon>
        <taxon>Methanobacteriati</taxon>
        <taxon>Methanobacteriota</taxon>
        <taxon>Stenosarchaea group</taxon>
        <taxon>Methanomicrobia</taxon>
        <taxon>Methanomicrobiales</taxon>
        <taxon>Methanomicrobiaceae</taxon>
        <taxon>Methanogenium</taxon>
    </lineage>
</organism>
<evidence type="ECO:0000313" key="2">
    <source>
        <dbReference type="EMBL" id="WAI01391.1"/>
    </source>
</evidence>
<feature type="transmembrane region" description="Helical" evidence="1">
    <location>
        <begin position="187"/>
        <end position="206"/>
    </location>
</feature>
<feature type="transmembrane region" description="Helical" evidence="1">
    <location>
        <begin position="308"/>
        <end position="329"/>
    </location>
</feature>
<feature type="transmembrane region" description="Helical" evidence="1">
    <location>
        <begin position="153"/>
        <end position="175"/>
    </location>
</feature>
<dbReference type="PANTHER" id="PTHR43471">
    <property type="entry name" value="ABC TRANSPORTER PERMEASE"/>
    <property type="match status" value="1"/>
</dbReference>
<dbReference type="Pfam" id="PF12679">
    <property type="entry name" value="ABC2_membrane_2"/>
    <property type="match status" value="1"/>
</dbReference>
<evidence type="ECO:0000256" key="1">
    <source>
        <dbReference type="SAM" id="Phobius"/>
    </source>
</evidence>
<feature type="transmembrane region" description="Helical" evidence="1">
    <location>
        <begin position="120"/>
        <end position="147"/>
    </location>
</feature>
<dbReference type="AlphaFoldDB" id="A0A9X9T8F5"/>
<dbReference type="Proteomes" id="UP001163096">
    <property type="component" value="Chromosome"/>
</dbReference>
<gene>
    <name evidence="2" type="ORF">OU421_00515</name>
</gene>
<dbReference type="PANTHER" id="PTHR43471:SF14">
    <property type="entry name" value="ABC-2 TYPE TRANSPORT SYSTEM PERMEASE PROTEIN"/>
    <property type="match status" value="1"/>
</dbReference>
<keyword evidence="3" id="KW-1185">Reference proteome</keyword>